<comment type="caution">
    <text evidence="1">The sequence shown here is derived from an EMBL/GenBank/DDBJ whole genome shotgun (WGS) entry which is preliminary data.</text>
</comment>
<dbReference type="Proteomes" id="UP000033556">
    <property type="component" value="Unassembled WGS sequence"/>
</dbReference>
<evidence type="ECO:0000313" key="2">
    <source>
        <dbReference type="Proteomes" id="UP000033556"/>
    </source>
</evidence>
<accession>A0A0F3N3C1</accession>
<dbReference type="RefSeq" id="WP_052688489.1">
    <property type="nucleotide sequence ID" value="NZ_LANR01000001.1"/>
</dbReference>
<gene>
    <name evidence="1" type="ORF">APHACPA_1604</name>
</gene>
<sequence length="2403" mass="275982">MQQAAQPLAPQDEKLVQNINGYFLAQEEDSKTEFLRGINGWLQENALQKYQKPGKISAAYLAHILKTRKKSVFDRDTVQQCLKKWLKKEAEAILDFFRSEEDTQDLYYEFKKYKDKYYPEHSTQAIRELNSKMNEALGYLGVASIDKNSLITQEEILPLIREKRLDIIKEYLKDIGKSARINTNITKDKVKDLFKDSVLAEHIQPYIDVTSKSNPEIYDDRIADPDFDENNPNDFDRTDETYKSFLKDTKSLQSRYDNLNKQDARAIDKALWVLASTDKQRDKVFEELKEYRTDKLKINLSVIEENNKFKIQVSKLERIASGSENNHVVPVSIFLKSLKYSLDNQEFNNIKEIFGKLCYFYGRNYEESIIFEFLRDKIVNIRSISNADLRLLLEDSIIPFIYSHWNERAEATYKLAKTHKSFGEEGNRIRGFNEKLEDIYHNFSQKSFRQFKAIITKIAQDYFKILDIQGNNIGNERFNVIVGDALEVLRIWLKLFEQSGNEILLGHTQQDEYRTWKKEYLTKKEFGIKLIEAQKLGKVEEDKWRKNWEEYVLQHPDISVDERSSEGVSSLDNIIFGLEQGLLSPGRSSMDTDQEELYNKENIEKILSNGISDNLVDVDIVEYDDDLDEVQRTQCIEQLKQEQQARLINQLKQDLLTLQSSQITEKFYVIGFKKDINKVTTASIIKCFMQDNEVIIRVLPLIEYGYSHDIHGLLTKDIILADFVDSLCGKKQCGSLINKEALDISKFVEVVKLRVQNIDSKISAIQEEINSILTLSVQSLEAQHRIIIEGGSIDKKMESEQEDDSRVSIGEQSGTSGILKRKLIGSDSPSKKIKFDMANLEILDKHRDNIGLQVSSPTCSPRASKRLKRDLCQEDETKNIFPYELIEENVAEYSKINARLYSQIAYLVALEHPEPINQNIKPDNVLTYITNIGDIISEGEINHSLREQELLRTHYQEAQDFFNKYPKDTVLELVGVEVDLSRRAWLFDNGKHSLLVSYDGKHYHLYSQDLNYRHRFQTKEGVSFTDIELYAEAFFKWHSNSIEYDLFTLKQNVQEEIINEIKQAKFWNPDQVVSDLTLLYREHFGLIESLSAGIVRELFFINNHSPDVTLLDTNFFRLNNDKITFRANMLHKILPSLTRQQIQALGEVIKKYNILVDTLCLDLVPESNKHILQDYNNKVLKSIKSSEISDIRDLSNLSFEILRNEFEDGHAGDISYKDIIPQEIREKSLEHFKQLHTESYNKLHVLKAVSTQAFFLLPDIISSVNTGNIENLSKTIGMIGGDMLLNHTLLSKMPINSIIFKIVTFYSISELHKKLSTLAPDSIEASNIRHHLGEQYFTCGLMLAEMFGIETGPLWIGLMAEQMFYGAIALRNQYHLPDTSLWEAFLINLGFDQDLLPIIFQERDLRNIQLQLLEKFNLPAAWLLLHLPDITDVQWQKIEENYVPQEVKNYIANHNSICTRVYNPLDMYRGGSSNFGEICEYGGFRLNSVYSLRYDYETWYQKIFNVVPKNRNITFIPTKVHQEHNVFESTIKLSNSCIHASDGGTVTTQYERVASTTIKNDNDPDIYLAQSARIEGGMSAIYRNDTIWDKCSGDGVFGPCTVTSAIWFNGPYRHNMIMLFDPKVHGDTNLNFNFEGLNHLDRNHLQYVNNSYYQNADHYKYFAHLKPNIPDHYSLTILLHHTDYFSPMRLMIKHSHKATLKIATHNTKIQTNYIVNSNTIGKLTPFEISDYTHNTSIILTHLNITVGRKLSGQSLGTGGFDILFDSIGRMIIPNYKDFLTIFIMQPSGWYIGKLVLHGRHISILNAEGQSDDALGKIVLNNTSVFNVQLINNIRVIDTDANMKFIMARCIDNTHAVTYSKISNKQFHITDNVQPLELDKILYSLHHVPNKELLTIKFSDKCDYTLAFYGNKIISMTGTVSNDTALIEIIAHNNKLQKYILYNNKIVEYLHYLTSATIASNLFLINFSFFQHKYFNDALLLVNGITFTFGAKYSDGNTIIKHHFITNTPIINGITYLIKKGVLCAKVGHRHSISDEDFIWHKGTIADDKKCLEFSRDIQEVSIANNTLTLNGVSITDIPKQIGISSLEGSIIPLSIFRNLVRVALIEKGSDSRYSHLQHSTQEIQEGEALLIHNAASSLSSPINNIFYLLKEAGYALLSTIVKPFYPHNAYSPNNQTQQGKGPEGYDDKIYYDAQESLAEAAVKKVPVVIEELMDDEYYGALESLPQVIKAITSNTCKTISANHSTTELQVTSDIVGKSMLVNDKTGNYSGCIIICDSDNNSSKLLLIHEKVSNTNVIQDLELCGSLMLADVITRLITGEKYKQTIPLSPMQERAIEKCQIEQKVYKGLQKITALFGGYDSEDQDFEDTEQPFCFEDLDDGHGVYLYREQPLEDIRYLFDTEDL</sequence>
<proteinExistence type="predicted"/>
<name>A0A0F3N3C1_RICAM</name>
<reference evidence="1 2" key="1">
    <citation type="submission" date="2015-01" db="EMBL/GenBank/DDBJ databases">
        <title>Genome Sequencing of Rickettsiales.</title>
        <authorList>
            <person name="Daugherty S.C."/>
            <person name="Su Q."/>
            <person name="Abolude K."/>
            <person name="Beier-Sexton M."/>
            <person name="Carlyon J.A."/>
            <person name="Carter R."/>
            <person name="Day N.P."/>
            <person name="Dumler S.J."/>
            <person name="Dyachenko V."/>
            <person name="Godinez A."/>
            <person name="Kurtti T.J."/>
            <person name="Lichay M."/>
            <person name="Mullins K.E."/>
            <person name="Ott S."/>
            <person name="Pappas-Brown V."/>
            <person name="Paris D.H."/>
            <person name="Patel P."/>
            <person name="Richards A.L."/>
            <person name="Sadzewicz L."/>
            <person name="Sears K."/>
            <person name="Seidman D."/>
            <person name="Sengamalay N."/>
            <person name="Stenos J."/>
            <person name="Tallon L.J."/>
            <person name="Vincent G."/>
            <person name="Fraser C.M."/>
            <person name="Munderloh U."/>
            <person name="Dunning-Hotopp J.C."/>
        </authorList>
    </citation>
    <scope>NUCLEOTIDE SEQUENCE [LARGE SCALE GENOMIC DNA]</scope>
    <source>
        <strain evidence="1 2">Ac/Pa</strain>
    </source>
</reference>
<dbReference type="EMBL" id="LANR01000001">
    <property type="protein sequence ID" value="KJV62573.1"/>
    <property type="molecule type" value="Genomic_DNA"/>
</dbReference>
<evidence type="ECO:0000313" key="1">
    <source>
        <dbReference type="EMBL" id="KJV62573.1"/>
    </source>
</evidence>
<organism evidence="1 2">
    <name type="scientific">Rickettsia amblyommatis str. Ac/Pa</name>
    <dbReference type="NCBI Taxonomy" id="1359164"/>
    <lineage>
        <taxon>Bacteria</taxon>
        <taxon>Pseudomonadati</taxon>
        <taxon>Pseudomonadota</taxon>
        <taxon>Alphaproteobacteria</taxon>
        <taxon>Rickettsiales</taxon>
        <taxon>Rickettsiaceae</taxon>
        <taxon>Rickettsieae</taxon>
        <taxon>Rickettsia</taxon>
        <taxon>spotted fever group</taxon>
    </lineage>
</organism>
<protein>
    <submittedName>
        <fullName evidence="1">Uncharacterized protein</fullName>
    </submittedName>
</protein>
<dbReference type="PATRIC" id="fig|1359164.3.peg.1590"/>
<keyword evidence="2" id="KW-1185">Reference proteome</keyword>